<name>A0A932CNR2_UNCTE</name>
<dbReference type="Pfam" id="PF00581">
    <property type="entry name" value="Rhodanese"/>
    <property type="match status" value="1"/>
</dbReference>
<dbReference type="EMBL" id="JACPRF010000200">
    <property type="protein sequence ID" value="MBI2876534.1"/>
    <property type="molecule type" value="Genomic_DNA"/>
</dbReference>
<dbReference type="Proteomes" id="UP000769766">
    <property type="component" value="Unassembled WGS sequence"/>
</dbReference>
<accession>A0A932CNR2</accession>
<dbReference type="PROSITE" id="PS50007">
    <property type="entry name" value="PIPLC_X_DOMAIN"/>
    <property type="match status" value="1"/>
</dbReference>
<dbReference type="CDD" id="cd07724">
    <property type="entry name" value="POD-like_MBL-fold"/>
    <property type="match status" value="1"/>
</dbReference>
<dbReference type="GO" id="GO:0050313">
    <property type="term" value="F:sulfur dioxygenase activity"/>
    <property type="evidence" value="ECO:0007669"/>
    <property type="project" value="InterPro"/>
</dbReference>
<evidence type="ECO:0000313" key="4">
    <source>
        <dbReference type="Proteomes" id="UP000769766"/>
    </source>
</evidence>
<evidence type="ECO:0000259" key="2">
    <source>
        <dbReference type="PROSITE" id="PS50206"/>
    </source>
</evidence>
<comment type="caution">
    <text evidence="3">The sequence shown here is derived from an EMBL/GenBank/DDBJ whole genome shotgun (WGS) entry which is preliminary data.</text>
</comment>
<dbReference type="SUPFAM" id="SSF52821">
    <property type="entry name" value="Rhodanese/Cell cycle control phosphatase"/>
    <property type="match status" value="1"/>
</dbReference>
<dbReference type="GO" id="GO:0070813">
    <property type="term" value="P:hydrogen sulfide metabolic process"/>
    <property type="evidence" value="ECO:0007669"/>
    <property type="project" value="TreeGrafter"/>
</dbReference>
<dbReference type="InterPro" id="IPR036866">
    <property type="entry name" value="RibonucZ/Hydroxyglut_hydro"/>
</dbReference>
<dbReference type="CDD" id="cd00158">
    <property type="entry name" value="RHOD"/>
    <property type="match status" value="1"/>
</dbReference>
<organism evidence="3 4">
    <name type="scientific">Tectimicrobiota bacterium</name>
    <dbReference type="NCBI Taxonomy" id="2528274"/>
    <lineage>
        <taxon>Bacteria</taxon>
        <taxon>Pseudomonadati</taxon>
        <taxon>Nitrospinota/Tectimicrobiota group</taxon>
        <taxon>Candidatus Tectimicrobiota</taxon>
    </lineage>
</organism>
<dbReference type="InterPro" id="IPR036873">
    <property type="entry name" value="Rhodanese-like_dom_sf"/>
</dbReference>
<evidence type="ECO:0000313" key="3">
    <source>
        <dbReference type="EMBL" id="MBI2876534.1"/>
    </source>
</evidence>
<dbReference type="PANTHER" id="PTHR43084">
    <property type="entry name" value="PERSULFIDE DIOXYGENASE ETHE1"/>
    <property type="match status" value="1"/>
</dbReference>
<dbReference type="Gene3D" id="3.40.250.10">
    <property type="entry name" value="Rhodanese-like domain"/>
    <property type="match status" value="1"/>
</dbReference>
<dbReference type="InterPro" id="IPR044528">
    <property type="entry name" value="POD-like_MBL-fold"/>
</dbReference>
<dbReference type="SMART" id="SM00849">
    <property type="entry name" value="Lactamase_B"/>
    <property type="match status" value="1"/>
</dbReference>
<dbReference type="SUPFAM" id="SSF56281">
    <property type="entry name" value="Metallo-hydrolase/oxidoreductase"/>
    <property type="match status" value="1"/>
</dbReference>
<dbReference type="PROSITE" id="PS50206">
    <property type="entry name" value="RHODANESE_3"/>
    <property type="match status" value="1"/>
</dbReference>
<sequence length="374" mass="40922">MENERPDPITSSTVLFDQLNEGACKTYLVADETSQEAMLVDPVLERIEHYLRELERRRLSLQYILDTHAHADHISGASALADRTGASYVMHRNAPCRCVQVRVDEGDTLRLGALEIRLLHTPGHTQDSMTLLLPDRILTGDFLFLGQGGAGRTDLPGGDPGEHWDSLQKLQGLSDDLLVFPAHDYHGRSHSTLGEERRTNERLRPWSREAYVAWLNSLKLGPADWMKDVLQANYACAKDPRAAWIPVDAPTCEVKGTAGSVNVQLVQTIAPRMLADQLTSVTSPMILDVREPGEFNGNLGHIQGARLIPVGQLSARLSELDAFKEREIVTVCKSGGRSATAAAILTIAGFPRASSLDGGMLAWSAAHLPVTRDG</sequence>
<dbReference type="Pfam" id="PF00753">
    <property type="entry name" value="Lactamase_B"/>
    <property type="match status" value="1"/>
</dbReference>
<dbReference type="InterPro" id="IPR001763">
    <property type="entry name" value="Rhodanese-like_dom"/>
</dbReference>
<dbReference type="PANTHER" id="PTHR43084:SF1">
    <property type="entry name" value="PERSULFIDE DIOXYGENASE ETHE1, MITOCHONDRIAL"/>
    <property type="match status" value="1"/>
</dbReference>
<keyword evidence="1" id="KW-0479">Metal-binding</keyword>
<reference evidence="3" key="1">
    <citation type="submission" date="2020-07" db="EMBL/GenBank/DDBJ databases">
        <title>Huge and variable diversity of episymbiotic CPR bacteria and DPANN archaea in groundwater ecosystems.</title>
        <authorList>
            <person name="He C.Y."/>
            <person name="Keren R."/>
            <person name="Whittaker M."/>
            <person name="Farag I.F."/>
            <person name="Doudna J."/>
            <person name="Cate J.H.D."/>
            <person name="Banfield J.F."/>
        </authorList>
    </citation>
    <scope>NUCLEOTIDE SEQUENCE</scope>
    <source>
        <strain evidence="3">NC_groundwater_672_Ag_B-0.1um_62_36</strain>
    </source>
</reference>
<dbReference type="Gene3D" id="3.60.15.10">
    <property type="entry name" value="Ribonuclease Z/Hydroxyacylglutathione hydrolase-like"/>
    <property type="match status" value="1"/>
</dbReference>
<evidence type="ECO:0000256" key="1">
    <source>
        <dbReference type="ARBA" id="ARBA00022723"/>
    </source>
</evidence>
<feature type="domain" description="Rhodanese" evidence="2">
    <location>
        <begin position="286"/>
        <end position="372"/>
    </location>
</feature>
<protein>
    <submittedName>
        <fullName evidence="3">MBL fold metallo-hydrolase</fullName>
    </submittedName>
</protein>
<gene>
    <name evidence="3" type="ORF">HYY20_06600</name>
</gene>
<dbReference type="AlphaFoldDB" id="A0A932CNR2"/>
<dbReference type="SMART" id="SM00450">
    <property type="entry name" value="RHOD"/>
    <property type="match status" value="1"/>
</dbReference>
<dbReference type="GO" id="GO:0006749">
    <property type="term" value="P:glutathione metabolic process"/>
    <property type="evidence" value="ECO:0007669"/>
    <property type="project" value="InterPro"/>
</dbReference>
<proteinExistence type="predicted"/>
<dbReference type="InterPro" id="IPR051682">
    <property type="entry name" value="Mito_Persulfide_Diox"/>
</dbReference>
<dbReference type="GO" id="GO:0046872">
    <property type="term" value="F:metal ion binding"/>
    <property type="evidence" value="ECO:0007669"/>
    <property type="project" value="UniProtKB-KW"/>
</dbReference>
<dbReference type="InterPro" id="IPR001279">
    <property type="entry name" value="Metallo-B-lactamas"/>
</dbReference>